<evidence type="ECO:0000256" key="5">
    <source>
        <dbReference type="ARBA" id="ARBA00022917"/>
    </source>
</evidence>
<dbReference type="InterPro" id="IPR004412">
    <property type="entry name" value="GatA"/>
</dbReference>
<dbReference type="PANTHER" id="PTHR11895:SF151">
    <property type="entry name" value="GLUTAMYL-TRNA(GLN) AMIDOTRANSFERASE SUBUNIT A"/>
    <property type="match status" value="1"/>
</dbReference>
<feature type="domain" description="Amidase" evidence="8">
    <location>
        <begin position="24"/>
        <end position="467"/>
    </location>
</feature>
<dbReference type="EMBL" id="DTDJ01000030">
    <property type="protein sequence ID" value="HGL17570.1"/>
    <property type="molecule type" value="Genomic_DNA"/>
</dbReference>
<keyword evidence="3 7" id="KW-0547">Nucleotide-binding</keyword>
<comment type="caution">
    <text evidence="9">The sequence shown here is derived from an EMBL/GenBank/DDBJ whole genome shotgun (WGS) entry which is preliminary data.</text>
</comment>
<evidence type="ECO:0000256" key="7">
    <source>
        <dbReference type="HAMAP-Rule" id="MF_00120"/>
    </source>
</evidence>
<dbReference type="InterPro" id="IPR036928">
    <property type="entry name" value="AS_sf"/>
</dbReference>
<keyword evidence="4 7" id="KW-0067">ATP-binding</keyword>
<evidence type="ECO:0000256" key="3">
    <source>
        <dbReference type="ARBA" id="ARBA00022741"/>
    </source>
</evidence>
<dbReference type="EC" id="6.3.5.7" evidence="7"/>
<keyword evidence="2 7" id="KW-0436">Ligase</keyword>
<feature type="active site" description="Acyl-ester intermediate" evidence="7">
    <location>
        <position position="181"/>
    </location>
</feature>
<organism evidence="9">
    <name type="scientific">candidate division WOR-3 bacterium</name>
    <dbReference type="NCBI Taxonomy" id="2052148"/>
    <lineage>
        <taxon>Bacteria</taxon>
        <taxon>Bacteria division WOR-3</taxon>
    </lineage>
</organism>
<dbReference type="InterPro" id="IPR000120">
    <property type="entry name" value="Amidase"/>
</dbReference>
<comment type="function">
    <text evidence="7">Allows the formation of correctly charged Gln-tRNA(Gln) through the transamidation of misacylated Glu-tRNA(Gln) in organisms which lack glutaminyl-tRNA synthetase. The reaction takes place in the presence of glutamine and ATP through an activated gamma-phospho-Glu-tRNA(Gln).</text>
</comment>
<dbReference type="HAMAP" id="MF_00120">
    <property type="entry name" value="GatA"/>
    <property type="match status" value="1"/>
</dbReference>
<evidence type="ECO:0000256" key="6">
    <source>
        <dbReference type="ARBA" id="ARBA00047407"/>
    </source>
</evidence>
<dbReference type="Gene3D" id="3.90.1300.10">
    <property type="entry name" value="Amidase signature (AS) domain"/>
    <property type="match status" value="1"/>
</dbReference>
<dbReference type="SUPFAM" id="SSF75304">
    <property type="entry name" value="Amidase signature (AS) enzymes"/>
    <property type="match status" value="1"/>
</dbReference>
<feature type="active site" description="Charge relay system" evidence="7">
    <location>
        <position position="157"/>
    </location>
</feature>
<dbReference type="Pfam" id="PF01425">
    <property type="entry name" value="Amidase"/>
    <property type="match status" value="1"/>
</dbReference>
<dbReference type="AlphaFoldDB" id="A0A7V3ZY92"/>
<keyword evidence="5 7" id="KW-0648">Protein biosynthesis</keyword>
<dbReference type="NCBIfam" id="TIGR00132">
    <property type="entry name" value="gatA"/>
    <property type="match status" value="1"/>
</dbReference>
<sequence length="480" mass="53281">MSGNFFSISELHTKFLSGEIRPVEVVSEHLKRINDNQRTLNTFISILDDYALRRARELEEELPKYRERGTLPLLFGVPVGIKDNINLKGFGTTCASRILSGYISLYNATVVDRLLSEGAIIIGKLNMDEFAMGALGIYSFYGPVKNPVNPEYLAGGSSSGSAASVSAGEVMVSLGSDTGGSIRLPASFCGVFGLKPTYGTVSRYGLVAFASSLDQIGPIARNVEDLARTYVSIAGFDDKDSTSLNVEVPNLNALLREINPKEITLGYPDLVKQAQMDEEVRENFFNLLELLSKAGFKIEEVSLPHIKYSVEVYQIIATSEASSNLSRFDGIRYGFRKKEGDIDEMYSVTRSEGFGEEVKRRIAIGTFALSHGYYDAYYLKALKVRRLIKNDLDEAFKKVDLILLPVAPFPAPRVDEEKDPVDLYYLDLFTIHANLAGIPSMAIPYGRTKNNLPLGFQVEGQVLSEPLIFNFAYYFEKNFI</sequence>
<evidence type="ECO:0000256" key="1">
    <source>
        <dbReference type="ARBA" id="ARBA00008069"/>
    </source>
</evidence>
<reference evidence="9" key="1">
    <citation type="journal article" date="2020" name="mSystems">
        <title>Genome- and Community-Level Interaction Insights into Carbon Utilization and Element Cycling Functions of Hydrothermarchaeota in Hydrothermal Sediment.</title>
        <authorList>
            <person name="Zhou Z."/>
            <person name="Liu Y."/>
            <person name="Xu W."/>
            <person name="Pan J."/>
            <person name="Luo Z.H."/>
            <person name="Li M."/>
        </authorList>
    </citation>
    <scope>NUCLEOTIDE SEQUENCE [LARGE SCALE GENOMIC DNA]</scope>
    <source>
        <strain evidence="9">SpSt-69</strain>
    </source>
</reference>
<accession>A0A7V3ZY92</accession>
<dbReference type="GO" id="GO:0030956">
    <property type="term" value="C:glutamyl-tRNA(Gln) amidotransferase complex"/>
    <property type="evidence" value="ECO:0007669"/>
    <property type="project" value="InterPro"/>
</dbReference>
<proteinExistence type="inferred from homology"/>
<evidence type="ECO:0000256" key="2">
    <source>
        <dbReference type="ARBA" id="ARBA00022598"/>
    </source>
</evidence>
<comment type="similarity">
    <text evidence="1 7">Belongs to the amidase family. GatA subfamily.</text>
</comment>
<comment type="subunit">
    <text evidence="7">Heterotrimer of A, B and C subunits.</text>
</comment>
<keyword evidence="9" id="KW-0808">Transferase</keyword>
<dbReference type="InterPro" id="IPR020556">
    <property type="entry name" value="Amidase_CS"/>
</dbReference>
<comment type="catalytic activity">
    <reaction evidence="6 7">
        <text>L-glutamyl-tRNA(Gln) + L-glutamine + ATP + H2O = L-glutaminyl-tRNA(Gln) + L-glutamate + ADP + phosphate + H(+)</text>
        <dbReference type="Rhea" id="RHEA:17521"/>
        <dbReference type="Rhea" id="RHEA-COMP:9681"/>
        <dbReference type="Rhea" id="RHEA-COMP:9684"/>
        <dbReference type="ChEBI" id="CHEBI:15377"/>
        <dbReference type="ChEBI" id="CHEBI:15378"/>
        <dbReference type="ChEBI" id="CHEBI:29985"/>
        <dbReference type="ChEBI" id="CHEBI:30616"/>
        <dbReference type="ChEBI" id="CHEBI:43474"/>
        <dbReference type="ChEBI" id="CHEBI:58359"/>
        <dbReference type="ChEBI" id="CHEBI:78520"/>
        <dbReference type="ChEBI" id="CHEBI:78521"/>
        <dbReference type="ChEBI" id="CHEBI:456216"/>
        <dbReference type="EC" id="6.3.5.7"/>
    </reaction>
</comment>
<dbReference type="GO" id="GO:0016740">
    <property type="term" value="F:transferase activity"/>
    <property type="evidence" value="ECO:0007669"/>
    <property type="project" value="UniProtKB-KW"/>
</dbReference>
<dbReference type="PROSITE" id="PS00571">
    <property type="entry name" value="AMIDASES"/>
    <property type="match status" value="1"/>
</dbReference>
<dbReference type="InterPro" id="IPR023631">
    <property type="entry name" value="Amidase_dom"/>
</dbReference>
<feature type="active site" description="Charge relay system" evidence="7">
    <location>
        <position position="82"/>
    </location>
</feature>
<name>A0A7V3ZY92_UNCW3</name>
<evidence type="ECO:0000259" key="8">
    <source>
        <dbReference type="Pfam" id="PF01425"/>
    </source>
</evidence>
<dbReference type="PANTHER" id="PTHR11895">
    <property type="entry name" value="TRANSAMIDASE"/>
    <property type="match status" value="1"/>
</dbReference>
<dbReference type="GO" id="GO:0005524">
    <property type="term" value="F:ATP binding"/>
    <property type="evidence" value="ECO:0007669"/>
    <property type="project" value="UniProtKB-KW"/>
</dbReference>
<evidence type="ECO:0000313" key="9">
    <source>
        <dbReference type="EMBL" id="HGL17570.1"/>
    </source>
</evidence>
<protein>
    <recommendedName>
        <fullName evidence="7">Glutamyl-tRNA(Gln) amidotransferase subunit A</fullName>
        <shortName evidence="7">Glu-ADT subunit A</shortName>
        <ecNumber evidence="7">6.3.5.7</ecNumber>
    </recommendedName>
</protein>
<evidence type="ECO:0000256" key="4">
    <source>
        <dbReference type="ARBA" id="ARBA00022840"/>
    </source>
</evidence>
<gene>
    <name evidence="7 9" type="primary">gatA</name>
    <name evidence="9" type="ORF">ENU66_04500</name>
</gene>
<dbReference type="GO" id="GO:0006412">
    <property type="term" value="P:translation"/>
    <property type="evidence" value="ECO:0007669"/>
    <property type="project" value="UniProtKB-UniRule"/>
</dbReference>
<dbReference type="GO" id="GO:0050567">
    <property type="term" value="F:glutaminyl-tRNA synthase (glutamine-hydrolyzing) activity"/>
    <property type="evidence" value="ECO:0007669"/>
    <property type="project" value="UniProtKB-UniRule"/>
</dbReference>